<keyword evidence="2" id="KW-1185">Reference proteome</keyword>
<name>A0A9W6HYV4_9ACTN</name>
<proteinExistence type="predicted"/>
<evidence type="ECO:0000313" key="1">
    <source>
        <dbReference type="EMBL" id="GLK08598.1"/>
    </source>
</evidence>
<evidence type="ECO:0000313" key="2">
    <source>
        <dbReference type="Proteomes" id="UP001143474"/>
    </source>
</evidence>
<reference evidence="1" key="1">
    <citation type="journal article" date="2014" name="Int. J. Syst. Evol. Microbiol.">
        <title>Complete genome sequence of Corynebacterium casei LMG S-19264T (=DSM 44701T), isolated from a smear-ripened cheese.</title>
        <authorList>
            <consortium name="US DOE Joint Genome Institute (JGI-PGF)"/>
            <person name="Walter F."/>
            <person name="Albersmeier A."/>
            <person name="Kalinowski J."/>
            <person name="Ruckert C."/>
        </authorList>
    </citation>
    <scope>NUCLEOTIDE SEQUENCE</scope>
    <source>
        <strain evidence="1">VKM Ac-2007</strain>
    </source>
</reference>
<organism evidence="1 2">
    <name type="scientific">Streptosporangium carneum</name>
    <dbReference type="NCBI Taxonomy" id="47481"/>
    <lineage>
        <taxon>Bacteria</taxon>
        <taxon>Bacillati</taxon>
        <taxon>Actinomycetota</taxon>
        <taxon>Actinomycetes</taxon>
        <taxon>Streptosporangiales</taxon>
        <taxon>Streptosporangiaceae</taxon>
        <taxon>Streptosporangium</taxon>
    </lineage>
</organism>
<dbReference type="Proteomes" id="UP001143474">
    <property type="component" value="Unassembled WGS sequence"/>
</dbReference>
<protein>
    <submittedName>
        <fullName evidence="1">Uncharacterized protein</fullName>
    </submittedName>
</protein>
<gene>
    <name evidence="1" type="ORF">GCM10017600_20030</name>
</gene>
<reference evidence="1" key="2">
    <citation type="submission" date="2023-01" db="EMBL/GenBank/DDBJ databases">
        <authorList>
            <person name="Sun Q."/>
            <person name="Evtushenko L."/>
        </authorList>
    </citation>
    <scope>NUCLEOTIDE SEQUENCE</scope>
    <source>
        <strain evidence="1">VKM Ac-2007</strain>
    </source>
</reference>
<dbReference type="AlphaFoldDB" id="A0A9W6HYV4"/>
<sequence>MCAAHLLRDLEDRAGTYPGALWPRRPRTALRGLVHTAGDLWTSAGPVTA</sequence>
<dbReference type="EMBL" id="BSEV01000003">
    <property type="protein sequence ID" value="GLK08598.1"/>
    <property type="molecule type" value="Genomic_DNA"/>
</dbReference>
<accession>A0A9W6HYV4</accession>
<comment type="caution">
    <text evidence="1">The sequence shown here is derived from an EMBL/GenBank/DDBJ whole genome shotgun (WGS) entry which is preliminary data.</text>
</comment>